<dbReference type="Proteomes" id="UP000219901">
    <property type="component" value="Unassembled WGS sequence"/>
</dbReference>
<dbReference type="RefSeq" id="WP_097782879.1">
    <property type="nucleotide sequence ID" value="NZ_JAQDKL010000017.1"/>
</dbReference>
<evidence type="ECO:0000313" key="4">
    <source>
        <dbReference type="Proteomes" id="UP000220005"/>
    </source>
</evidence>
<name>A0A2A7ATE9_9FIRM</name>
<dbReference type="EMBL" id="NMTV01000034">
    <property type="protein sequence ID" value="PDX73145.1"/>
    <property type="molecule type" value="Genomic_DNA"/>
</dbReference>
<evidence type="ECO:0000313" key="2">
    <source>
        <dbReference type="EMBL" id="PDX82455.1"/>
    </source>
</evidence>
<reference evidence="2" key="2">
    <citation type="submission" date="2017-07" db="EMBL/GenBank/DDBJ databases">
        <authorList>
            <person name="Sun Z.S."/>
            <person name="Albrecht U."/>
            <person name="Echele G."/>
            <person name="Lee C.C."/>
        </authorList>
    </citation>
    <scope>NUCLEOTIDE SEQUENCE</scope>
    <source>
        <strain evidence="1">CNCM I 4546</strain>
        <strain evidence="2">CNCM I 4575</strain>
    </source>
</reference>
<evidence type="ECO:0000313" key="1">
    <source>
        <dbReference type="EMBL" id="PDX73145.1"/>
    </source>
</evidence>
<organism evidence="2 4">
    <name type="scientific">Faecalibacterium prausnitzii</name>
    <dbReference type="NCBI Taxonomy" id="853"/>
    <lineage>
        <taxon>Bacteria</taxon>
        <taxon>Bacillati</taxon>
        <taxon>Bacillota</taxon>
        <taxon>Clostridia</taxon>
        <taxon>Eubacteriales</taxon>
        <taxon>Oscillospiraceae</taxon>
        <taxon>Faecalibacterium</taxon>
    </lineage>
</organism>
<evidence type="ECO:0000313" key="3">
    <source>
        <dbReference type="Proteomes" id="UP000219901"/>
    </source>
</evidence>
<protein>
    <submittedName>
        <fullName evidence="2">Uncharacterized protein</fullName>
    </submittedName>
</protein>
<reference evidence="3 4" key="1">
    <citation type="journal article" date="2017" name="Front. Microbiol.">
        <title>New Insights into the Diversity of the Genus Faecalibacterium.</title>
        <authorList>
            <person name="Benevides L."/>
            <person name="Burman S."/>
            <person name="Martin R."/>
            <person name="Robert V."/>
            <person name="Thomas M."/>
            <person name="Miquel S."/>
            <person name="Chain F."/>
            <person name="Sokol H."/>
            <person name="Bermudez-Humaran L.G."/>
            <person name="Morrison M."/>
            <person name="Langella P."/>
            <person name="Azevedo V.A."/>
            <person name="Chatel J.M."/>
            <person name="Soares S."/>
        </authorList>
    </citation>
    <scope>NUCLEOTIDE SEQUENCE [LARGE SCALE GENOMIC DNA]</scope>
    <source>
        <strain evidence="1 3">CNCM I 4546</strain>
        <strain evidence="2 4">CNCM I 4575</strain>
    </source>
</reference>
<gene>
    <name evidence="1" type="ORF">CGS55_05140</name>
    <name evidence="2" type="ORF">CGS58_03000</name>
</gene>
<dbReference type="Proteomes" id="UP000220005">
    <property type="component" value="Unassembled WGS sequence"/>
</dbReference>
<comment type="caution">
    <text evidence="2">The sequence shown here is derived from an EMBL/GenBank/DDBJ whole genome shotgun (WGS) entry which is preliminary data.</text>
</comment>
<accession>A0A2A7ATE9</accession>
<sequence length="97" mass="11019">MDNRSTDMMNDAIDLCSCYEPICEPPVNLLEEWQDSEYAGPEPTLENTSYYVKEPDGTLYFYCGNTKIKMTEHFAENGKSVGTLLEDVIQYSANRCA</sequence>
<dbReference type="AlphaFoldDB" id="A0A2A7ATE9"/>
<dbReference type="EMBL" id="NMTY01000004">
    <property type="protein sequence ID" value="PDX82455.1"/>
    <property type="molecule type" value="Genomic_DNA"/>
</dbReference>
<proteinExistence type="predicted"/>